<dbReference type="AlphaFoldDB" id="A0A1Y5PQF3"/>
<evidence type="ECO:0000313" key="2">
    <source>
        <dbReference type="EMBL" id="SBV32201.1"/>
    </source>
</evidence>
<sequence>MIWLWVLLAAALTIGGIFWLGRLPAAARPLAGAAVMLGLAGYALQGSPSLAGKPVLTAQEPEGFGEALTDQRQGMAERFGPAAQWLGMSDGFARTGKTELAAKTLEKGLEKYPDNVDLWVGLGNALAAHGGGMMSPAAALAFDEAAKRDPSHPAPPFFAGLALAQGGDLKGAEAVWSELLARSPADAPWRGDLEMRLAQLKQALGPQLPPETSGGTPADAPAASVPN</sequence>
<dbReference type="EMBL" id="LT598653">
    <property type="protein sequence ID" value="SBV32201.1"/>
    <property type="molecule type" value="Genomic_DNA"/>
</dbReference>
<dbReference type="InterPro" id="IPR011990">
    <property type="entry name" value="TPR-like_helical_dom_sf"/>
</dbReference>
<organism evidence="2">
    <name type="scientific">uncultured Sphingopyxis sp</name>
    <dbReference type="NCBI Taxonomy" id="310581"/>
    <lineage>
        <taxon>Bacteria</taxon>
        <taxon>Pseudomonadati</taxon>
        <taxon>Pseudomonadota</taxon>
        <taxon>Alphaproteobacteria</taxon>
        <taxon>Sphingomonadales</taxon>
        <taxon>Sphingomonadaceae</taxon>
        <taxon>Sphingopyxis</taxon>
        <taxon>environmental samples</taxon>
    </lineage>
</organism>
<dbReference type="KEGG" id="sphu:SPPYR_1081"/>
<name>A0A1Y5PQF3_9SPHN</name>
<protein>
    <submittedName>
        <fullName evidence="2">Cytochrome c biogenesis factor</fullName>
    </submittedName>
</protein>
<dbReference type="SUPFAM" id="SSF48452">
    <property type="entry name" value="TPR-like"/>
    <property type="match status" value="1"/>
</dbReference>
<proteinExistence type="predicted"/>
<feature type="region of interest" description="Disordered" evidence="1">
    <location>
        <begin position="201"/>
        <end position="227"/>
    </location>
</feature>
<accession>A0A1Y5PQF3</accession>
<evidence type="ECO:0000256" key="1">
    <source>
        <dbReference type="SAM" id="MobiDB-lite"/>
    </source>
</evidence>
<dbReference type="RefSeq" id="WP_295324791.1">
    <property type="nucleotide sequence ID" value="NZ_LT598653.1"/>
</dbReference>
<dbReference type="Pfam" id="PF13432">
    <property type="entry name" value="TPR_16"/>
    <property type="match status" value="2"/>
</dbReference>
<dbReference type="Gene3D" id="1.25.40.10">
    <property type="entry name" value="Tetratricopeptide repeat domain"/>
    <property type="match status" value="1"/>
</dbReference>
<gene>
    <name evidence="2" type="ORF">SPPYR_1081</name>
</gene>
<reference evidence="2" key="1">
    <citation type="submission" date="2016-03" db="EMBL/GenBank/DDBJ databases">
        <authorList>
            <person name="Ploux O."/>
        </authorList>
    </citation>
    <scope>NUCLEOTIDE SEQUENCE</scope>
    <source>
        <strain evidence="2">UC10</strain>
    </source>
</reference>